<protein>
    <submittedName>
        <fullName evidence="1">Uncharacterized protein</fullName>
    </submittedName>
</protein>
<keyword evidence="2" id="KW-1185">Reference proteome</keyword>
<name>A0ACB9E0X1_CICIN</name>
<organism evidence="1 2">
    <name type="scientific">Cichorium intybus</name>
    <name type="common">Chicory</name>
    <dbReference type="NCBI Taxonomy" id="13427"/>
    <lineage>
        <taxon>Eukaryota</taxon>
        <taxon>Viridiplantae</taxon>
        <taxon>Streptophyta</taxon>
        <taxon>Embryophyta</taxon>
        <taxon>Tracheophyta</taxon>
        <taxon>Spermatophyta</taxon>
        <taxon>Magnoliopsida</taxon>
        <taxon>eudicotyledons</taxon>
        <taxon>Gunneridae</taxon>
        <taxon>Pentapetalae</taxon>
        <taxon>asterids</taxon>
        <taxon>campanulids</taxon>
        <taxon>Asterales</taxon>
        <taxon>Asteraceae</taxon>
        <taxon>Cichorioideae</taxon>
        <taxon>Cichorieae</taxon>
        <taxon>Cichoriinae</taxon>
        <taxon>Cichorium</taxon>
    </lineage>
</organism>
<sequence length="103" mass="11455">MGETITTKEYIDDIYTQQKRTVLGLRGVFAHLFAVFQGLLKVLARIDTNFTVTSKASDEDGDFAELYMFKWTTLLIAPTTLLIVNLVGVVVGISYAINNGYQS</sequence>
<dbReference type="EMBL" id="CM042012">
    <property type="protein sequence ID" value="KAI3752401.1"/>
    <property type="molecule type" value="Genomic_DNA"/>
</dbReference>
<dbReference type="Proteomes" id="UP001055811">
    <property type="component" value="Linkage Group LG04"/>
</dbReference>
<comment type="caution">
    <text evidence="1">The sequence shown here is derived from an EMBL/GenBank/DDBJ whole genome shotgun (WGS) entry which is preliminary data.</text>
</comment>
<proteinExistence type="predicted"/>
<evidence type="ECO:0000313" key="2">
    <source>
        <dbReference type="Proteomes" id="UP001055811"/>
    </source>
</evidence>
<reference evidence="1 2" key="2">
    <citation type="journal article" date="2022" name="Mol. Ecol. Resour.">
        <title>The genomes of chicory, endive, great burdock and yacon provide insights into Asteraceae paleo-polyploidization history and plant inulin production.</title>
        <authorList>
            <person name="Fan W."/>
            <person name="Wang S."/>
            <person name="Wang H."/>
            <person name="Wang A."/>
            <person name="Jiang F."/>
            <person name="Liu H."/>
            <person name="Zhao H."/>
            <person name="Xu D."/>
            <person name="Zhang Y."/>
        </authorList>
    </citation>
    <scope>NUCLEOTIDE SEQUENCE [LARGE SCALE GENOMIC DNA]</scope>
    <source>
        <strain evidence="2">cv. Punajuju</strain>
        <tissue evidence="1">Leaves</tissue>
    </source>
</reference>
<accession>A0ACB9E0X1</accession>
<gene>
    <name evidence="1" type="ORF">L2E82_24429</name>
</gene>
<evidence type="ECO:0000313" key="1">
    <source>
        <dbReference type="EMBL" id="KAI3752401.1"/>
    </source>
</evidence>
<reference evidence="2" key="1">
    <citation type="journal article" date="2022" name="Mol. Ecol. Resour.">
        <title>The genomes of chicory, endive, great burdock and yacon provide insights into Asteraceae palaeo-polyploidization history and plant inulin production.</title>
        <authorList>
            <person name="Fan W."/>
            <person name="Wang S."/>
            <person name="Wang H."/>
            <person name="Wang A."/>
            <person name="Jiang F."/>
            <person name="Liu H."/>
            <person name="Zhao H."/>
            <person name="Xu D."/>
            <person name="Zhang Y."/>
        </authorList>
    </citation>
    <scope>NUCLEOTIDE SEQUENCE [LARGE SCALE GENOMIC DNA]</scope>
    <source>
        <strain evidence="2">cv. Punajuju</strain>
    </source>
</reference>